<dbReference type="Pfam" id="PF09706">
    <property type="entry name" value="Cas_CXXC_CXXC"/>
    <property type="match status" value="1"/>
</dbReference>
<dbReference type="EMBL" id="FQVG01000041">
    <property type="protein sequence ID" value="SHF19325.1"/>
    <property type="molecule type" value="Genomic_DNA"/>
</dbReference>
<dbReference type="Proteomes" id="UP000184423">
    <property type="component" value="Unassembled WGS sequence"/>
</dbReference>
<keyword evidence="3" id="KW-1185">Reference proteome</keyword>
<dbReference type="AlphaFoldDB" id="A0A1M4ZN24"/>
<dbReference type="InterPro" id="IPR019121">
    <property type="entry name" value="CRISPR-assoc_CXXC-CXXC_dom"/>
</dbReference>
<accession>A0A1M4ZN24</accession>
<gene>
    <name evidence="2" type="ORF">SAMN02746091_01966</name>
</gene>
<sequence>MGYFDYTGNPFVDAGISSMLAYLNKKNPQDIDDNDLEKIKNLLVELYLKDKWNKSLFSIFPNSKVTNPAIKDKKKEYSSFLENLIEEIKSIDNGDYCVSCGKNKVKIKYSKSYIPLIGSGSFRNFFSNLIDGERYCAGCVFAIQASPLSYYTCGKYFALIHSSDYSIQKSWARICINDIQKQISTNNYTGCYNENYSNAVNALFNIADKLIDEYSDEIEEGSEIMLYKFTNYNQAPELFIYRLPDKVFKFLKKVYYLPNRQEWNRLIKKGYVLTKKIKEDDEEKIKNQRNNVYERLLNNESIVRYFFIKGKREIIGDFRMFSLYLKEVLGLDEKRIEVIKNLADNVSEYIKKTEKLNRLYDLEKADTRAKFANVLLKITKDKLKMNEDKPLITMEEYVNYIVNEGNFRESQDIMLFRIYENLFEWFKGRNLTDLEDEEDK</sequence>
<dbReference type="RefSeq" id="WP_084106715.1">
    <property type="nucleotide sequence ID" value="NZ_FQVG01000041.1"/>
</dbReference>
<evidence type="ECO:0000313" key="3">
    <source>
        <dbReference type="Proteomes" id="UP000184423"/>
    </source>
</evidence>
<name>A0A1M4ZN24_9CLOT</name>
<organism evidence="2 3">
    <name type="scientific">Caloramator proteoclasticus DSM 10124</name>
    <dbReference type="NCBI Taxonomy" id="1121262"/>
    <lineage>
        <taxon>Bacteria</taxon>
        <taxon>Bacillati</taxon>
        <taxon>Bacillota</taxon>
        <taxon>Clostridia</taxon>
        <taxon>Eubacteriales</taxon>
        <taxon>Clostridiaceae</taxon>
        <taxon>Caloramator</taxon>
    </lineage>
</organism>
<dbReference type="InterPro" id="IPR010180">
    <property type="entry name" value="CRISPR-assoc_prot_CXXC-CXXC"/>
</dbReference>
<dbReference type="NCBIfam" id="TIGR01908">
    <property type="entry name" value="cas_CXXC_CXXC"/>
    <property type="match status" value="1"/>
</dbReference>
<protein>
    <submittedName>
        <fullName evidence="2">CRISPR-associated protein, Cst1 family</fullName>
    </submittedName>
</protein>
<evidence type="ECO:0000259" key="1">
    <source>
        <dbReference type="Pfam" id="PF09706"/>
    </source>
</evidence>
<evidence type="ECO:0000313" key="2">
    <source>
        <dbReference type="EMBL" id="SHF19325.1"/>
    </source>
</evidence>
<proteinExistence type="predicted"/>
<reference evidence="3" key="1">
    <citation type="submission" date="2016-11" db="EMBL/GenBank/DDBJ databases">
        <authorList>
            <person name="Varghese N."/>
            <person name="Submissions S."/>
        </authorList>
    </citation>
    <scope>NUCLEOTIDE SEQUENCE [LARGE SCALE GENOMIC DNA]</scope>
    <source>
        <strain evidence="3">DSM 10124</strain>
    </source>
</reference>
<feature type="domain" description="CRISPR-associated protein CXXC-CXXC" evidence="1">
    <location>
        <begin position="93"/>
        <end position="150"/>
    </location>
</feature>